<dbReference type="Pfam" id="PF08245">
    <property type="entry name" value="Mur_ligase_M"/>
    <property type="match status" value="1"/>
</dbReference>
<feature type="domain" description="Mur ligase central" evidence="4">
    <location>
        <begin position="97"/>
        <end position="299"/>
    </location>
</feature>
<comment type="subcellular location">
    <subcellularLocation>
        <location evidence="2">Cytoplasm</location>
    </subcellularLocation>
</comment>
<evidence type="ECO:0000259" key="4">
    <source>
        <dbReference type="Pfam" id="PF08245"/>
    </source>
</evidence>
<dbReference type="GO" id="GO:0008360">
    <property type="term" value="P:regulation of cell shape"/>
    <property type="evidence" value="ECO:0007669"/>
    <property type="project" value="UniProtKB-KW"/>
</dbReference>
<dbReference type="GO" id="GO:0005524">
    <property type="term" value="F:ATP binding"/>
    <property type="evidence" value="ECO:0007669"/>
    <property type="project" value="InterPro"/>
</dbReference>
<dbReference type="AlphaFoldDB" id="A0A1G8RZL9"/>
<accession>A0A1G8RZL9</accession>
<dbReference type="InterPro" id="IPR013221">
    <property type="entry name" value="Mur_ligase_cen"/>
</dbReference>
<dbReference type="GO" id="GO:0005737">
    <property type="term" value="C:cytoplasm"/>
    <property type="evidence" value="ECO:0007669"/>
    <property type="project" value="UniProtKB-SubCell"/>
</dbReference>
<reference evidence="6" key="1">
    <citation type="submission" date="2016-10" db="EMBL/GenBank/DDBJ databases">
        <authorList>
            <person name="Varghese N."/>
            <person name="Submissions S."/>
        </authorList>
    </citation>
    <scope>NUCLEOTIDE SEQUENCE [LARGE SCALE GENOMIC DNA]</scope>
    <source>
        <strain evidence="6">DSM 23317</strain>
    </source>
</reference>
<evidence type="ECO:0000313" key="5">
    <source>
        <dbReference type="EMBL" id="SDJ22418.1"/>
    </source>
</evidence>
<dbReference type="InterPro" id="IPR036565">
    <property type="entry name" value="Mur-like_cat_sf"/>
</dbReference>
<keyword evidence="6" id="KW-1185">Reference proteome</keyword>
<dbReference type="Proteomes" id="UP000199527">
    <property type="component" value="Unassembled WGS sequence"/>
</dbReference>
<dbReference type="GO" id="GO:0071555">
    <property type="term" value="P:cell wall organization"/>
    <property type="evidence" value="ECO:0007669"/>
    <property type="project" value="UniProtKB-KW"/>
</dbReference>
<dbReference type="RefSeq" id="WP_090364924.1">
    <property type="nucleotide sequence ID" value="NZ_FNEM01000006.1"/>
</dbReference>
<comment type="similarity">
    <text evidence="1">Belongs to the MurCDEF family. MurE subfamily.</text>
</comment>
<dbReference type="Gene3D" id="3.90.190.20">
    <property type="entry name" value="Mur ligase, C-terminal domain"/>
    <property type="match status" value="1"/>
</dbReference>
<dbReference type="UniPathway" id="UPA00219"/>
<comment type="pathway">
    <text evidence="2">Cell wall biogenesis; peptidoglycan biosynthesis.</text>
</comment>
<dbReference type="GO" id="GO:0009252">
    <property type="term" value="P:peptidoglycan biosynthetic process"/>
    <property type="evidence" value="ECO:0007669"/>
    <property type="project" value="UniProtKB-UniPathway"/>
</dbReference>
<protein>
    <submittedName>
        <fullName evidence="5">UDP-N-acetylmuramoylalanyl-D-glutamate--2,6-diaminopimelate ligase</fullName>
    </submittedName>
</protein>
<dbReference type="PANTHER" id="PTHR23135:SF4">
    <property type="entry name" value="UDP-N-ACETYLMURAMOYL-L-ALANYL-D-GLUTAMATE--2,6-DIAMINOPIMELATE LIGASE MURE HOMOLOG, CHLOROPLASTIC"/>
    <property type="match status" value="1"/>
</dbReference>
<keyword evidence="2" id="KW-0131">Cell cycle</keyword>
<evidence type="ECO:0000313" key="6">
    <source>
        <dbReference type="Proteomes" id="UP000199527"/>
    </source>
</evidence>
<dbReference type="SUPFAM" id="SSF53623">
    <property type="entry name" value="MurD-like peptide ligases, catalytic domain"/>
    <property type="match status" value="1"/>
</dbReference>
<dbReference type="Gene3D" id="3.40.1190.10">
    <property type="entry name" value="Mur-like, catalytic domain"/>
    <property type="match status" value="1"/>
</dbReference>
<keyword evidence="2" id="KW-0961">Cell wall biogenesis/degradation</keyword>
<feature type="domain" description="Mur ligase C-terminal" evidence="3">
    <location>
        <begin position="323"/>
        <end position="442"/>
    </location>
</feature>
<dbReference type="GO" id="GO:0051301">
    <property type="term" value="P:cell division"/>
    <property type="evidence" value="ECO:0007669"/>
    <property type="project" value="UniProtKB-KW"/>
</dbReference>
<dbReference type="InterPro" id="IPR036615">
    <property type="entry name" value="Mur_ligase_C_dom_sf"/>
</dbReference>
<dbReference type="Pfam" id="PF02875">
    <property type="entry name" value="Mur_ligase_C"/>
    <property type="match status" value="1"/>
</dbReference>
<keyword evidence="2" id="KW-0133">Cell shape</keyword>
<dbReference type="OrthoDB" id="5898051at2"/>
<name>A0A1G8RZL9_9GAMM</name>
<dbReference type="InterPro" id="IPR005761">
    <property type="entry name" value="UDP-N-AcMur-Glu-dNH2Pim_ligase"/>
</dbReference>
<dbReference type="InterPro" id="IPR035911">
    <property type="entry name" value="MurE/MurF_N"/>
</dbReference>
<dbReference type="SUPFAM" id="SSF63418">
    <property type="entry name" value="MurE/MurF N-terminal domain"/>
    <property type="match status" value="1"/>
</dbReference>
<sequence>MLKSTLLDTLNRLGPARFVLDSRAVRSGDAFVCKQGLNQDSHQFAEAAVDAGACVVIATRPLALSVPCLVTGSFAASISLINHYLQFPAEGLTQIGVTGTNGKTTVAYGLHQLLNQEDHSSYSGTLGRLAGNHLVPQLNTTADAVTLLNQFHELRQQGYRHHVMEVSSHALAQDRVDAMLFDVAVFTNISEDHLDFHGHRDAYQQAKLRLIDRLKPGGTAVINLDDDSAAVIADRCRQRADIIGYSCTDSSATLYADIHHCGAQGSEFVLHYQQNRYPCRLALPFQYNVENALAMIGAALAAGHPLSTVIHQLVQLRTAPGRGQRMVWADGSQAIVDYAHNQPSLSLLLNQARQQCQGAIHTVVGVTGDRIEDAAQIGTTALTLSDHCYFTCDNPLGRPIEQILKRMDPDRAARQIPCRHGAIAAALAAMKPGDLLLLCGKGDEQYQYLSADRAHPAPYDGDWQILTQLRPASR</sequence>
<gene>
    <name evidence="5" type="ORF">SAMN04488540_10630</name>
</gene>
<evidence type="ECO:0000256" key="1">
    <source>
        <dbReference type="ARBA" id="ARBA00005898"/>
    </source>
</evidence>
<keyword evidence="5" id="KW-0436">Ligase</keyword>
<keyword evidence="2" id="KW-0132">Cell division</keyword>
<dbReference type="InterPro" id="IPR004101">
    <property type="entry name" value="Mur_ligase_C"/>
</dbReference>
<evidence type="ECO:0000256" key="2">
    <source>
        <dbReference type="RuleBase" id="RU004135"/>
    </source>
</evidence>
<dbReference type="EMBL" id="FNEM01000006">
    <property type="protein sequence ID" value="SDJ22418.1"/>
    <property type="molecule type" value="Genomic_DNA"/>
</dbReference>
<dbReference type="NCBIfam" id="TIGR01085">
    <property type="entry name" value="murE"/>
    <property type="match status" value="1"/>
</dbReference>
<dbReference type="SUPFAM" id="SSF53244">
    <property type="entry name" value="MurD-like peptide ligases, peptide-binding domain"/>
    <property type="match status" value="1"/>
</dbReference>
<dbReference type="Gene3D" id="3.40.1390.10">
    <property type="entry name" value="MurE/MurF, N-terminal domain"/>
    <property type="match status" value="1"/>
</dbReference>
<proteinExistence type="inferred from homology"/>
<evidence type="ECO:0000259" key="3">
    <source>
        <dbReference type="Pfam" id="PF02875"/>
    </source>
</evidence>
<dbReference type="GO" id="GO:0016881">
    <property type="term" value="F:acid-amino acid ligase activity"/>
    <property type="evidence" value="ECO:0007669"/>
    <property type="project" value="InterPro"/>
</dbReference>
<organism evidence="5 6">
    <name type="scientific">Ferrimonas sediminum</name>
    <dbReference type="NCBI Taxonomy" id="718193"/>
    <lineage>
        <taxon>Bacteria</taxon>
        <taxon>Pseudomonadati</taxon>
        <taxon>Pseudomonadota</taxon>
        <taxon>Gammaproteobacteria</taxon>
        <taxon>Alteromonadales</taxon>
        <taxon>Ferrimonadaceae</taxon>
        <taxon>Ferrimonas</taxon>
    </lineage>
</organism>
<keyword evidence="2" id="KW-0573">Peptidoglycan synthesis</keyword>
<dbReference type="PANTHER" id="PTHR23135">
    <property type="entry name" value="MUR LIGASE FAMILY MEMBER"/>
    <property type="match status" value="1"/>
</dbReference>